<proteinExistence type="predicted"/>
<protein>
    <submittedName>
        <fullName evidence="1">Uncharacterized protein</fullName>
    </submittedName>
</protein>
<dbReference type="Proteomes" id="UP000041770">
    <property type="component" value="Unassembled WGS sequence"/>
</dbReference>
<sequence>MQNITHSSAVVNGRCLFNWRISQSHKNSLTSRGSDGLLLLGILLFCHVGCENRFASRSLLVVATLYSRPNSPRSQRWANSLHTQLGQLPHLSTD</sequence>
<accession>A0A655XMC9</accession>
<gene>
    <name evidence="1" type="ORF">ERS013200_00768</name>
</gene>
<evidence type="ECO:0000313" key="2">
    <source>
        <dbReference type="Proteomes" id="UP000041770"/>
    </source>
</evidence>
<name>A0A655XMC9_VIBCL</name>
<organism evidence="1 2">
    <name type="scientific">Vibrio cholerae</name>
    <dbReference type="NCBI Taxonomy" id="666"/>
    <lineage>
        <taxon>Bacteria</taxon>
        <taxon>Pseudomonadati</taxon>
        <taxon>Pseudomonadota</taxon>
        <taxon>Gammaproteobacteria</taxon>
        <taxon>Vibrionales</taxon>
        <taxon>Vibrionaceae</taxon>
        <taxon>Vibrio</taxon>
    </lineage>
</organism>
<dbReference type="EMBL" id="CWQY01000003">
    <property type="protein sequence ID" value="CSC17665.1"/>
    <property type="molecule type" value="Genomic_DNA"/>
</dbReference>
<reference evidence="1 2" key="1">
    <citation type="submission" date="2015-07" db="EMBL/GenBank/DDBJ databases">
        <authorList>
            <consortium name="Pathogen Informatics"/>
        </authorList>
    </citation>
    <scope>NUCLEOTIDE SEQUENCE [LARGE SCALE GENOMIC DNA]</scope>
    <source>
        <strain evidence="1 2">A316</strain>
    </source>
</reference>
<dbReference type="AlphaFoldDB" id="A0A655XMC9"/>
<evidence type="ECO:0000313" key="1">
    <source>
        <dbReference type="EMBL" id="CSC17665.1"/>
    </source>
</evidence>